<dbReference type="PROSITE" id="PS52016">
    <property type="entry name" value="TONB_DEPENDENT_REC_3"/>
    <property type="match status" value="1"/>
</dbReference>
<evidence type="ECO:0000256" key="3">
    <source>
        <dbReference type="ARBA" id="ARBA00022452"/>
    </source>
</evidence>
<dbReference type="PANTHER" id="PTHR30069">
    <property type="entry name" value="TONB-DEPENDENT OUTER MEMBRANE RECEPTOR"/>
    <property type="match status" value="1"/>
</dbReference>
<dbReference type="InterPro" id="IPR036942">
    <property type="entry name" value="Beta-barrel_TonB_sf"/>
</dbReference>
<evidence type="ECO:0000313" key="14">
    <source>
        <dbReference type="Proteomes" id="UP000001520"/>
    </source>
</evidence>
<dbReference type="STRING" id="639282.DEFDS_0532"/>
<feature type="domain" description="TonB-dependent receptor-like beta-barrel" evidence="11">
    <location>
        <begin position="218"/>
        <end position="600"/>
    </location>
</feature>
<evidence type="ECO:0000256" key="7">
    <source>
        <dbReference type="ARBA" id="ARBA00023136"/>
    </source>
</evidence>
<keyword evidence="4 9" id="KW-0812">Transmembrane</keyword>
<evidence type="ECO:0000259" key="11">
    <source>
        <dbReference type="Pfam" id="PF00593"/>
    </source>
</evidence>
<comment type="similarity">
    <text evidence="9 10">Belongs to the TonB-dependent receptor family.</text>
</comment>
<dbReference type="Pfam" id="PF07715">
    <property type="entry name" value="Plug"/>
    <property type="match status" value="1"/>
</dbReference>
<feature type="domain" description="TonB-dependent receptor plug" evidence="12">
    <location>
        <begin position="40"/>
        <end position="146"/>
    </location>
</feature>
<dbReference type="PANTHER" id="PTHR30069:SF27">
    <property type="entry name" value="BLL4766 PROTEIN"/>
    <property type="match status" value="1"/>
</dbReference>
<dbReference type="GO" id="GO:0015344">
    <property type="term" value="F:siderophore uptake transmembrane transporter activity"/>
    <property type="evidence" value="ECO:0007669"/>
    <property type="project" value="TreeGrafter"/>
</dbReference>
<keyword evidence="6 10" id="KW-0798">TonB box</keyword>
<dbReference type="HOGENOM" id="CLU_008287_18_3_0"/>
<dbReference type="KEGG" id="ddf:DEFDS_0532"/>
<dbReference type="InterPro" id="IPR039426">
    <property type="entry name" value="TonB-dep_rcpt-like"/>
</dbReference>
<dbReference type="GO" id="GO:0044718">
    <property type="term" value="P:siderophore transmembrane transport"/>
    <property type="evidence" value="ECO:0007669"/>
    <property type="project" value="TreeGrafter"/>
</dbReference>
<dbReference type="Proteomes" id="UP000001520">
    <property type="component" value="Chromosome"/>
</dbReference>
<organism evidence="13 14">
    <name type="scientific">Deferribacter desulfuricans (strain DSM 14783 / JCM 11476 / NBRC 101012 / SSM1)</name>
    <dbReference type="NCBI Taxonomy" id="639282"/>
    <lineage>
        <taxon>Bacteria</taxon>
        <taxon>Pseudomonadati</taxon>
        <taxon>Deferribacterota</taxon>
        <taxon>Deferribacteres</taxon>
        <taxon>Deferribacterales</taxon>
        <taxon>Deferribacteraceae</taxon>
        <taxon>Deferribacter</taxon>
    </lineage>
</organism>
<dbReference type="SUPFAM" id="SSF56935">
    <property type="entry name" value="Porins"/>
    <property type="match status" value="1"/>
</dbReference>
<evidence type="ECO:0000256" key="6">
    <source>
        <dbReference type="ARBA" id="ARBA00023077"/>
    </source>
</evidence>
<evidence type="ECO:0000256" key="9">
    <source>
        <dbReference type="PROSITE-ProRule" id="PRU01360"/>
    </source>
</evidence>
<dbReference type="Pfam" id="PF00593">
    <property type="entry name" value="TonB_dep_Rec_b-barrel"/>
    <property type="match status" value="1"/>
</dbReference>
<accession>D3PBQ3</accession>
<keyword evidence="14" id="KW-1185">Reference proteome</keyword>
<sequence length="634" mass="73557">MNRKIVVLFLLISFSIVNFVFANDKKIVIFGEKITESEVENKANVIVITKEDIDKINPQTVYDILETIPGVSVKSYDLKHSLVIMGGFDGEKGGLNNVIMLNGRRITNPDMSTPDLSLIPVDMIERVEVYLGGGSVLFGDRATGGAINIVTKKPYKNSFTVKADGGSYGYYNIYAEGVFANERYSFIINADKLGMEGYRDNSEFYSGTVSGQFSYYLDKLEITFDTLYNDQRYGLPGSLTESDIANYGRKHSNTPLDGGDDYSKSFGLKLSYDLSENSKIVFDSNIRQRNRSYYLYVKTNDELKTKIYQLYYDFKLNKKNYSNHLQVGVEYEKDNLETESTWSSSKLDRKRKAVYFYDTFSISKIFGEYGYRYSKLNDDYDTYDKSKDTSEKAYTGVIGYNITKNHKIYIKYDRSFRFPTTDEMIEYSFVQYDYVLNDSLDTQVDKTYEIGFKSDYKKYFVHLSVYKQVSNSEIFTNPTYVPYANTNFDTEKKVFNMNTGYDDNNILLMLSYNYIDSVITEDGYDDSFVPLVSKHTIKATAGYRTKAGFGVYYFVRYYSDYYVGNDYKNTYDKMDGYAISDLKLEYKKKNYEIYFKVNNLFNEQYYSYVNNYGYGNNYYPAPERNYMAGVKVKF</sequence>
<name>D3PBQ3_DEFDS</name>
<keyword evidence="8 9" id="KW-0998">Cell outer membrane</keyword>
<evidence type="ECO:0000256" key="8">
    <source>
        <dbReference type="ARBA" id="ARBA00023237"/>
    </source>
</evidence>
<keyword evidence="3 9" id="KW-1134">Transmembrane beta strand</keyword>
<dbReference type="PROSITE" id="PS01156">
    <property type="entry name" value="TONB_DEPENDENT_REC_2"/>
    <property type="match status" value="1"/>
</dbReference>
<evidence type="ECO:0000313" key="13">
    <source>
        <dbReference type="EMBL" id="BAI80026.1"/>
    </source>
</evidence>
<dbReference type="Gene3D" id="2.170.130.10">
    <property type="entry name" value="TonB-dependent receptor, plug domain"/>
    <property type="match status" value="1"/>
</dbReference>
<dbReference type="CDD" id="cd01347">
    <property type="entry name" value="ligand_gated_channel"/>
    <property type="match status" value="1"/>
</dbReference>
<dbReference type="EMBL" id="AP011529">
    <property type="protein sequence ID" value="BAI80026.1"/>
    <property type="molecule type" value="Genomic_DNA"/>
</dbReference>
<dbReference type="InterPro" id="IPR037066">
    <property type="entry name" value="Plug_dom_sf"/>
</dbReference>
<evidence type="ECO:0000256" key="2">
    <source>
        <dbReference type="ARBA" id="ARBA00022448"/>
    </source>
</evidence>
<reference evidence="13 14" key="1">
    <citation type="journal article" date="2010" name="DNA Res.">
        <title>Bacterial lifestyle in a deep-sea hydrothermal vent chimney revealed by the genome sequence of the thermophilic bacterium Deferribacter desulfuricans SSM1.</title>
        <authorList>
            <person name="Takaki Y."/>
            <person name="Shimamura S."/>
            <person name="Nakagawa S."/>
            <person name="Fukuhara Y."/>
            <person name="Horikawa H."/>
            <person name="Ankai A."/>
            <person name="Harada T."/>
            <person name="Hosoyama A."/>
            <person name="Oguchi A."/>
            <person name="Fukui S."/>
            <person name="Fujita N."/>
            <person name="Takami H."/>
            <person name="Takai K."/>
        </authorList>
    </citation>
    <scope>NUCLEOTIDE SEQUENCE [LARGE SCALE GENOMIC DNA]</scope>
    <source>
        <strain evidence="14">DSM 14783 / JCM 11476 / NBRC 101012 / SSM1</strain>
    </source>
</reference>
<evidence type="ECO:0000256" key="10">
    <source>
        <dbReference type="RuleBase" id="RU003357"/>
    </source>
</evidence>
<evidence type="ECO:0000256" key="5">
    <source>
        <dbReference type="ARBA" id="ARBA00022729"/>
    </source>
</evidence>
<dbReference type="eggNOG" id="COG4206">
    <property type="taxonomic scope" value="Bacteria"/>
</dbReference>
<dbReference type="RefSeq" id="WP_013007274.1">
    <property type="nucleotide sequence ID" value="NC_013939.1"/>
</dbReference>
<protein>
    <submittedName>
        <fullName evidence="13">TonB-dependent receptor</fullName>
    </submittedName>
</protein>
<comment type="subcellular location">
    <subcellularLocation>
        <location evidence="1 9">Cell outer membrane</location>
        <topology evidence="1 9">Multi-pass membrane protein</topology>
    </subcellularLocation>
</comment>
<dbReference type="Gene3D" id="2.40.170.20">
    <property type="entry name" value="TonB-dependent receptor, beta-barrel domain"/>
    <property type="match status" value="1"/>
</dbReference>
<dbReference type="OrthoDB" id="9763670at2"/>
<keyword evidence="13" id="KW-0675">Receptor</keyword>
<keyword evidence="5" id="KW-0732">Signal</keyword>
<evidence type="ECO:0000256" key="1">
    <source>
        <dbReference type="ARBA" id="ARBA00004571"/>
    </source>
</evidence>
<dbReference type="GO" id="GO:0009279">
    <property type="term" value="C:cell outer membrane"/>
    <property type="evidence" value="ECO:0007669"/>
    <property type="project" value="UniProtKB-SubCell"/>
</dbReference>
<keyword evidence="2 9" id="KW-0813">Transport</keyword>
<proteinExistence type="inferred from homology"/>
<keyword evidence="7 9" id="KW-0472">Membrane</keyword>
<dbReference type="AlphaFoldDB" id="D3PBQ3"/>
<dbReference type="InterPro" id="IPR012910">
    <property type="entry name" value="Plug_dom"/>
</dbReference>
<dbReference type="InterPro" id="IPR010917">
    <property type="entry name" value="TonB_rcpt_CS"/>
</dbReference>
<dbReference type="InterPro" id="IPR000531">
    <property type="entry name" value="Beta-barrel_TonB"/>
</dbReference>
<evidence type="ECO:0000259" key="12">
    <source>
        <dbReference type="Pfam" id="PF07715"/>
    </source>
</evidence>
<gene>
    <name evidence="13" type="ordered locus">DEFDS_0532</name>
</gene>
<evidence type="ECO:0000256" key="4">
    <source>
        <dbReference type="ARBA" id="ARBA00022692"/>
    </source>
</evidence>